<evidence type="ECO:0000313" key="3">
    <source>
        <dbReference type="Proteomes" id="UP000297245"/>
    </source>
</evidence>
<feature type="non-terminal residue" evidence="2">
    <location>
        <position position="1"/>
    </location>
</feature>
<sequence length="255" mass="28512">LETKPPNQEEIDENTDFTPVPYDPTKESDATPSASAAIASSSKKRKAPVSKSSRPSKRKRKVRDFETSEEEDYETAKTEEEGDDEDEEDELTETPPSTPTLRRGRKLGEDLEWELEQLSVKDRRFKMADLAGMGKDDFEREKIKARNRGLQRKAGLDKATKELFAGKETKKGKGNEKEKEKKGKGKGKEKEKEGEGKVVLRRSTRRAARAIKSAEYVNDEPEDTAMDVDPASTDVVPTDPVPTPTDLVPTAQSNE</sequence>
<evidence type="ECO:0000256" key="1">
    <source>
        <dbReference type="SAM" id="MobiDB-lite"/>
    </source>
</evidence>
<protein>
    <submittedName>
        <fullName evidence="2">Uncharacterized protein</fullName>
    </submittedName>
</protein>
<dbReference type="Proteomes" id="UP000297245">
    <property type="component" value="Unassembled WGS sequence"/>
</dbReference>
<dbReference type="AlphaFoldDB" id="A0A4S8KR01"/>
<keyword evidence="3" id="KW-1185">Reference proteome</keyword>
<name>A0A4S8KR01_DENBC</name>
<evidence type="ECO:0000313" key="2">
    <source>
        <dbReference type="EMBL" id="THU78176.1"/>
    </source>
</evidence>
<feature type="compositionally biased region" description="Basic and acidic residues" evidence="1">
    <location>
        <begin position="154"/>
        <end position="198"/>
    </location>
</feature>
<feature type="compositionally biased region" description="Low complexity" evidence="1">
    <location>
        <begin position="30"/>
        <end position="41"/>
    </location>
</feature>
<accession>A0A4S8KR01</accession>
<feature type="compositionally biased region" description="Low complexity" evidence="1">
    <location>
        <begin position="227"/>
        <end position="255"/>
    </location>
</feature>
<feature type="compositionally biased region" description="Basic residues" evidence="1">
    <location>
        <begin position="42"/>
        <end position="62"/>
    </location>
</feature>
<feature type="region of interest" description="Disordered" evidence="1">
    <location>
        <begin position="1"/>
        <end position="110"/>
    </location>
</feature>
<organism evidence="2 3">
    <name type="scientific">Dendrothele bispora (strain CBS 962.96)</name>
    <dbReference type="NCBI Taxonomy" id="1314807"/>
    <lineage>
        <taxon>Eukaryota</taxon>
        <taxon>Fungi</taxon>
        <taxon>Dikarya</taxon>
        <taxon>Basidiomycota</taxon>
        <taxon>Agaricomycotina</taxon>
        <taxon>Agaricomycetes</taxon>
        <taxon>Agaricomycetidae</taxon>
        <taxon>Agaricales</taxon>
        <taxon>Agaricales incertae sedis</taxon>
        <taxon>Dendrothele</taxon>
    </lineage>
</organism>
<reference evidence="2 3" key="1">
    <citation type="journal article" date="2019" name="Nat. Ecol. Evol.">
        <title>Megaphylogeny resolves global patterns of mushroom evolution.</title>
        <authorList>
            <person name="Varga T."/>
            <person name="Krizsan K."/>
            <person name="Foldi C."/>
            <person name="Dima B."/>
            <person name="Sanchez-Garcia M."/>
            <person name="Sanchez-Ramirez S."/>
            <person name="Szollosi G.J."/>
            <person name="Szarkandi J.G."/>
            <person name="Papp V."/>
            <person name="Albert L."/>
            <person name="Andreopoulos W."/>
            <person name="Angelini C."/>
            <person name="Antonin V."/>
            <person name="Barry K.W."/>
            <person name="Bougher N.L."/>
            <person name="Buchanan P."/>
            <person name="Buyck B."/>
            <person name="Bense V."/>
            <person name="Catcheside P."/>
            <person name="Chovatia M."/>
            <person name="Cooper J."/>
            <person name="Damon W."/>
            <person name="Desjardin D."/>
            <person name="Finy P."/>
            <person name="Geml J."/>
            <person name="Haridas S."/>
            <person name="Hughes K."/>
            <person name="Justo A."/>
            <person name="Karasinski D."/>
            <person name="Kautmanova I."/>
            <person name="Kiss B."/>
            <person name="Kocsube S."/>
            <person name="Kotiranta H."/>
            <person name="LaButti K.M."/>
            <person name="Lechner B.E."/>
            <person name="Liimatainen K."/>
            <person name="Lipzen A."/>
            <person name="Lukacs Z."/>
            <person name="Mihaltcheva S."/>
            <person name="Morgado L.N."/>
            <person name="Niskanen T."/>
            <person name="Noordeloos M.E."/>
            <person name="Ohm R.A."/>
            <person name="Ortiz-Santana B."/>
            <person name="Ovrebo C."/>
            <person name="Racz N."/>
            <person name="Riley R."/>
            <person name="Savchenko A."/>
            <person name="Shiryaev A."/>
            <person name="Soop K."/>
            <person name="Spirin V."/>
            <person name="Szebenyi C."/>
            <person name="Tomsovsky M."/>
            <person name="Tulloss R.E."/>
            <person name="Uehling J."/>
            <person name="Grigoriev I.V."/>
            <person name="Vagvolgyi C."/>
            <person name="Papp T."/>
            <person name="Martin F.M."/>
            <person name="Miettinen O."/>
            <person name="Hibbett D.S."/>
            <person name="Nagy L.G."/>
        </authorList>
    </citation>
    <scope>NUCLEOTIDE SEQUENCE [LARGE SCALE GENOMIC DNA]</scope>
    <source>
        <strain evidence="2 3">CBS 962.96</strain>
    </source>
</reference>
<feature type="non-terminal residue" evidence="2">
    <location>
        <position position="255"/>
    </location>
</feature>
<feature type="compositionally biased region" description="Acidic residues" evidence="1">
    <location>
        <begin position="80"/>
        <end position="92"/>
    </location>
</feature>
<proteinExistence type="predicted"/>
<feature type="compositionally biased region" description="Basic residues" evidence="1">
    <location>
        <begin position="199"/>
        <end position="209"/>
    </location>
</feature>
<dbReference type="EMBL" id="ML180247">
    <property type="protein sequence ID" value="THU78176.1"/>
    <property type="molecule type" value="Genomic_DNA"/>
</dbReference>
<feature type="compositionally biased region" description="Basic and acidic residues" evidence="1">
    <location>
        <begin position="134"/>
        <end position="144"/>
    </location>
</feature>
<gene>
    <name evidence="2" type="ORF">K435DRAFT_876925</name>
</gene>
<feature type="region of interest" description="Disordered" evidence="1">
    <location>
        <begin position="134"/>
        <end position="255"/>
    </location>
</feature>
<feature type="compositionally biased region" description="Acidic residues" evidence="1">
    <location>
        <begin position="217"/>
        <end position="226"/>
    </location>
</feature>